<dbReference type="PROSITE" id="PS50830">
    <property type="entry name" value="TNASE_3"/>
    <property type="match status" value="1"/>
</dbReference>
<dbReference type="Pfam" id="PF00565">
    <property type="entry name" value="SNase"/>
    <property type="match status" value="1"/>
</dbReference>
<evidence type="ECO:0000256" key="2">
    <source>
        <dbReference type="ARBA" id="ARBA00022759"/>
    </source>
</evidence>
<dbReference type="SMART" id="SM00318">
    <property type="entry name" value="SNc"/>
    <property type="match status" value="1"/>
</dbReference>
<dbReference type="GO" id="GO:0016787">
    <property type="term" value="F:hydrolase activity"/>
    <property type="evidence" value="ECO:0007669"/>
    <property type="project" value="UniProtKB-KW"/>
</dbReference>
<protein>
    <submittedName>
        <fullName evidence="6">Micrococcal nuclease</fullName>
    </submittedName>
</protein>
<dbReference type="STRING" id="1123231.SAMN02745189_00093"/>
<evidence type="ECO:0000313" key="7">
    <source>
        <dbReference type="Proteomes" id="UP000184206"/>
    </source>
</evidence>
<dbReference type="InterPro" id="IPR016071">
    <property type="entry name" value="Staphylococal_nuclease_OB-fold"/>
</dbReference>
<dbReference type="RefSeq" id="WP_072707271.1">
    <property type="nucleotide sequence ID" value="NZ_FRCF01000002.1"/>
</dbReference>
<keyword evidence="4" id="KW-0472">Membrane</keyword>
<accession>A0A1M7ABB6</accession>
<keyword evidence="1" id="KW-0540">Nuclease</keyword>
<dbReference type="AlphaFoldDB" id="A0A1M7ABB6"/>
<dbReference type="Proteomes" id="UP000184206">
    <property type="component" value="Unassembled WGS sequence"/>
</dbReference>
<dbReference type="GO" id="GO:0004519">
    <property type="term" value="F:endonuclease activity"/>
    <property type="evidence" value="ECO:0007669"/>
    <property type="project" value="UniProtKB-KW"/>
</dbReference>
<evidence type="ECO:0000256" key="4">
    <source>
        <dbReference type="SAM" id="Phobius"/>
    </source>
</evidence>
<dbReference type="SUPFAM" id="SSF50199">
    <property type="entry name" value="Staphylococcal nuclease"/>
    <property type="match status" value="1"/>
</dbReference>
<gene>
    <name evidence="6" type="ORF">SAMN02745189_00093</name>
</gene>
<evidence type="ECO:0000256" key="1">
    <source>
        <dbReference type="ARBA" id="ARBA00022722"/>
    </source>
</evidence>
<sequence>MKRKGIFDLNQLNTRENRRMIKKLGWPGAVLVLAIAAVAYFFADDESDTGDYTLGEFHEVTVDQFIDGDTTRFNFNGSSESFRYLIIDTPEIRTDSGTPEPYAVEAGDRVRELLIGADTIEVEFDVGPMTDNYDRYLAYIYADGEMVNETLVREGLATVRYANPPNTSHLDVLEEAEAAAQEENAGLWSE</sequence>
<keyword evidence="3" id="KW-0378">Hydrolase</keyword>
<dbReference type="OrthoDB" id="4376109at2"/>
<dbReference type="PANTHER" id="PTHR12302:SF3">
    <property type="entry name" value="SERINE_THREONINE-PROTEIN KINASE 31"/>
    <property type="match status" value="1"/>
</dbReference>
<keyword evidence="7" id="KW-1185">Reference proteome</keyword>
<feature type="domain" description="TNase-like" evidence="5">
    <location>
        <begin position="56"/>
        <end position="190"/>
    </location>
</feature>
<evidence type="ECO:0000259" key="5">
    <source>
        <dbReference type="PROSITE" id="PS50830"/>
    </source>
</evidence>
<dbReference type="InterPro" id="IPR035437">
    <property type="entry name" value="SNase_OB-fold_sf"/>
</dbReference>
<feature type="transmembrane region" description="Helical" evidence="4">
    <location>
        <begin position="24"/>
        <end position="43"/>
    </location>
</feature>
<dbReference type="Gene3D" id="2.40.50.90">
    <property type="match status" value="1"/>
</dbReference>
<keyword evidence="4" id="KW-1133">Transmembrane helix</keyword>
<reference evidence="6 7" key="1">
    <citation type="submission" date="2016-11" db="EMBL/GenBank/DDBJ databases">
        <authorList>
            <person name="Jaros S."/>
            <person name="Januszkiewicz K."/>
            <person name="Wedrychowicz H."/>
        </authorList>
    </citation>
    <scope>NUCLEOTIDE SEQUENCE [LARGE SCALE GENOMIC DNA]</scope>
    <source>
        <strain evidence="6 7">DSM 16010</strain>
    </source>
</reference>
<dbReference type="PANTHER" id="PTHR12302">
    <property type="entry name" value="EBNA2 BINDING PROTEIN P100"/>
    <property type="match status" value="1"/>
</dbReference>
<organism evidence="6 7">
    <name type="scientific">Lacicoccus alkaliphilus DSM 16010</name>
    <dbReference type="NCBI Taxonomy" id="1123231"/>
    <lineage>
        <taxon>Bacteria</taxon>
        <taxon>Bacillati</taxon>
        <taxon>Bacillota</taxon>
        <taxon>Bacilli</taxon>
        <taxon>Bacillales</taxon>
        <taxon>Salinicoccaceae</taxon>
        <taxon>Lacicoccus</taxon>
    </lineage>
</organism>
<keyword evidence="4" id="KW-0812">Transmembrane</keyword>
<evidence type="ECO:0000313" key="6">
    <source>
        <dbReference type="EMBL" id="SHL40041.1"/>
    </source>
</evidence>
<dbReference type="EMBL" id="FRCF01000002">
    <property type="protein sequence ID" value="SHL40041.1"/>
    <property type="molecule type" value="Genomic_DNA"/>
</dbReference>
<evidence type="ECO:0000256" key="3">
    <source>
        <dbReference type="ARBA" id="ARBA00022801"/>
    </source>
</evidence>
<name>A0A1M7ABB6_9BACL</name>
<proteinExistence type="predicted"/>
<keyword evidence="2" id="KW-0255">Endonuclease</keyword>